<comment type="subcellular location">
    <subcellularLocation>
        <location evidence="1">Cell membrane</location>
        <topology evidence="1">Multi-pass membrane protein</topology>
    </subcellularLocation>
</comment>
<feature type="transmembrane region" description="Helical" evidence="6">
    <location>
        <begin position="225"/>
        <end position="249"/>
    </location>
</feature>
<dbReference type="EMBL" id="WPOM01000032">
    <property type="protein sequence ID" value="MVN33972.1"/>
    <property type="molecule type" value="Genomic_DNA"/>
</dbReference>
<feature type="transmembrane region" description="Helical" evidence="6">
    <location>
        <begin position="51"/>
        <end position="70"/>
    </location>
</feature>
<feature type="transmembrane region" description="Helical" evidence="6">
    <location>
        <begin position="125"/>
        <end position="145"/>
    </location>
</feature>
<gene>
    <name evidence="7" type="ORF">GO726_12485</name>
</gene>
<dbReference type="Proteomes" id="UP000436429">
    <property type="component" value="Unassembled WGS sequence"/>
</dbReference>
<proteinExistence type="predicted"/>
<feature type="transmembrane region" description="Helical" evidence="6">
    <location>
        <begin position="330"/>
        <end position="351"/>
    </location>
</feature>
<dbReference type="InterPro" id="IPR050833">
    <property type="entry name" value="Poly_Biosynth_Transport"/>
</dbReference>
<evidence type="ECO:0000313" key="7">
    <source>
        <dbReference type="EMBL" id="MVN33972.1"/>
    </source>
</evidence>
<keyword evidence="3 6" id="KW-0812">Transmembrane</keyword>
<dbReference type="GO" id="GO:0005886">
    <property type="term" value="C:plasma membrane"/>
    <property type="evidence" value="ECO:0007669"/>
    <property type="project" value="UniProtKB-SubCell"/>
</dbReference>
<feature type="transmembrane region" description="Helical" evidence="6">
    <location>
        <begin position="180"/>
        <end position="201"/>
    </location>
</feature>
<dbReference type="Pfam" id="PF01943">
    <property type="entry name" value="Polysacc_synt"/>
    <property type="match status" value="1"/>
</dbReference>
<name>A0A844RQL5_EGGLN</name>
<feature type="transmembrane region" description="Helical" evidence="6">
    <location>
        <begin position="295"/>
        <end position="318"/>
    </location>
</feature>
<organism evidence="7 8">
    <name type="scientific">Eggerthella lenta</name>
    <name type="common">Eubacterium lentum</name>
    <dbReference type="NCBI Taxonomy" id="84112"/>
    <lineage>
        <taxon>Bacteria</taxon>
        <taxon>Bacillati</taxon>
        <taxon>Actinomycetota</taxon>
        <taxon>Coriobacteriia</taxon>
        <taxon>Eggerthellales</taxon>
        <taxon>Eggerthellaceae</taxon>
        <taxon>Eggerthella</taxon>
    </lineage>
</organism>
<dbReference type="AlphaFoldDB" id="A0A844RQL5"/>
<evidence type="ECO:0000256" key="1">
    <source>
        <dbReference type="ARBA" id="ARBA00004651"/>
    </source>
</evidence>
<dbReference type="InterPro" id="IPR002797">
    <property type="entry name" value="Polysacc_synth"/>
</dbReference>
<accession>A0A844RQL5</accession>
<evidence type="ECO:0000256" key="6">
    <source>
        <dbReference type="SAM" id="Phobius"/>
    </source>
</evidence>
<evidence type="ECO:0000256" key="2">
    <source>
        <dbReference type="ARBA" id="ARBA00022475"/>
    </source>
</evidence>
<evidence type="ECO:0000313" key="8">
    <source>
        <dbReference type="Proteomes" id="UP000436429"/>
    </source>
</evidence>
<keyword evidence="5 6" id="KW-0472">Membrane</keyword>
<evidence type="ECO:0000256" key="4">
    <source>
        <dbReference type="ARBA" id="ARBA00022989"/>
    </source>
</evidence>
<dbReference type="OMA" id="IYYRTDM"/>
<keyword evidence="2" id="KW-1003">Cell membrane</keyword>
<feature type="transmembrane region" description="Helical" evidence="6">
    <location>
        <begin position="90"/>
        <end position="119"/>
    </location>
</feature>
<sequence length="431" mass="46723">MTGKNNDSSSGTKLFLTNLLSQYGLQLAKYIIPLLTLPYLARVLSLDGYGIRSYVLSAMTLMSVILEFGFMQSATKKIAENREDKRQAGLITGAVLEAKVILIMLAGVFLCILTLAIPLLNENKLYVAISYVAISLNSLLPDFVFMGYETMGILTSRYVVSKGIGLILTFALVHSESDLLLVPLIDVGTSVIALIQTYFGLKRITGVRISFPCIGAGVQELKESAAYFVSNFSSTLFNSYTTMAIGIFFKNPADVALWSLSMTVVSTIQALYSPIYNSLYAYMVARKRLLLFKRVVHAGLIGATTLSVLVVVFSELLMRILGGEGYAHGSYLISMMAPVIWLSFFSLVFGWPLLGAFGFTKHVTYTTIASGILSVFAITAVGLSGYGTLATMAVVRCLTEALLCCSRVGIAYVKRGDMVRMSAACKSAGED</sequence>
<feature type="transmembrane region" description="Helical" evidence="6">
    <location>
        <begin position="255"/>
        <end position="275"/>
    </location>
</feature>
<dbReference type="RefSeq" id="WP_015761162.1">
    <property type="nucleotide sequence ID" value="NZ_AP025575.1"/>
</dbReference>
<comment type="caution">
    <text evidence="7">The sequence shown here is derived from an EMBL/GenBank/DDBJ whole genome shotgun (WGS) entry which is preliminary data.</text>
</comment>
<feature type="transmembrane region" description="Helical" evidence="6">
    <location>
        <begin position="363"/>
        <end position="387"/>
    </location>
</feature>
<dbReference type="PANTHER" id="PTHR30250">
    <property type="entry name" value="PST FAMILY PREDICTED COLANIC ACID TRANSPORTER"/>
    <property type="match status" value="1"/>
</dbReference>
<reference evidence="7 8" key="1">
    <citation type="submission" date="2019-11" db="EMBL/GenBank/DDBJ databases">
        <title>Whole genome shotgun sequencing (WGS) data from Adlercreutzia equolifaciens ResAG-91, Eggerthella lenta MRI-F36, MRI-F37, MRI-F40, ResAG-49, ResAG-88, ResAG-121, ResAG-145, and Gordonibacter sp. ResAG-5, ResAG-26, ResAG-43, ResAG-50, ResAG-59.</title>
        <authorList>
            <person name="Stoll D.A."/>
            <person name="Danylec N."/>
            <person name="Franz C.M.A.P."/>
            <person name="Huch M."/>
        </authorList>
    </citation>
    <scope>NUCLEOTIDE SEQUENCE [LARGE SCALE GENOMIC DNA]</scope>
    <source>
        <strain evidence="7 8">ResAG-88</strain>
    </source>
</reference>
<evidence type="ECO:0000256" key="5">
    <source>
        <dbReference type="ARBA" id="ARBA00023136"/>
    </source>
</evidence>
<keyword evidence="4 6" id="KW-1133">Transmembrane helix</keyword>
<feature type="transmembrane region" description="Helical" evidence="6">
    <location>
        <begin position="27"/>
        <end position="45"/>
    </location>
</feature>
<protein>
    <submittedName>
        <fullName evidence="7">Oligosaccharide flippase family protein</fullName>
    </submittedName>
</protein>
<dbReference type="PANTHER" id="PTHR30250:SF11">
    <property type="entry name" value="O-ANTIGEN TRANSPORTER-RELATED"/>
    <property type="match status" value="1"/>
</dbReference>
<evidence type="ECO:0000256" key="3">
    <source>
        <dbReference type="ARBA" id="ARBA00022692"/>
    </source>
</evidence>